<dbReference type="Pfam" id="PF09186">
    <property type="entry name" value="DUF1949"/>
    <property type="match status" value="1"/>
</dbReference>
<dbReference type="PANTHER" id="PTHR16301:SF20">
    <property type="entry name" value="IMPACT FAMILY MEMBER YIGZ"/>
    <property type="match status" value="1"/>
</dbReference>
<feature type="domain" description="Impact N-terminal" evidence="2">
    <location>
        <begin position="22"/>
        <end position="122"/>
    </location>
</feature>
<dbReference type="Gene3D" id="3.30.70.240">
    <property type="match status" value="1"/>
</dbReference>
<evidence type="ECO:0000259" key="3">
    <source>
        <dbReference type="Pfam" id="PF09186"/>
    </source>
</evidence>
<evidence type="ECO:0000313" key="4">
    <source>
        <dbReference type="EMBL" id="AIZ36461.1"/>
    </source>
</evidence>
<keyword evidence="7" id="KW-1185">Reference proteome</keyword>
<dbReference type="SUPFAM" id="SSF54211">
    <property type="entry name" value="Ribosomal protein S5 domain 2-like"/>
    <property type="match status" value="1"/>
</dbReference>
<gene>
    <name evidence="6" type="ORF">NM222_04560</name>
    <name evidence="5" type="ORF">NND69_04525</name>
    <name evidence="4" type="ORF">NW74_03465</name>
</gene>
<accession>A0A0B4S1E3</accession>
<dbReference type="InterPro" id="IPR035647">
    <property type="entry name" value="EFG_III/V"/>
</dbReference>
<dbReference type="OrthoDB" id="9813771at2"/>
<dbReference type="GO" id="GO:0006446">
    <property type="term" value="P:regulation of translational initiation"/>
    <property type="evidence" value="ECO:0007669"/>
    <property type="project" value="TreeGrafter"/>
</dbReference>
<dbReference type="Gene3D" id="3.30.230.30">
    <property type="entry name" value="Impact, N-terminal domain"/>
    <property type="match status" value="1"/>
</dbReference>
<reference evidence="4 7" key="1">
    <citation type="submission" date="2014-10" db="EMBL/GenBank/DDBJ databases">
        <title>Complete genome sequence of Parvimonas micra KCOM 1535 (= ChDC B708).</title>
        <authorList>
            <person name="Kook J.-K."/>
            <person name="Park S.-N."/>
            <person name="Lim Y.K."/>
            <person name="Roh H."/>
        </authorList>
    </citation>
    <scope>NUCLEOTIDE SEQUENCE [LARGE SCALE GENOMIC DNA]</scope>
    <source>
        <strain evidence="4">KCOM 1535</strain>
        <strain evidence="7">KCOM 1535 / ChDC B708</strain>
    </source>
</reference>
<evidence type="ECO:0000313" key="6">
    <source>
        <dbReference type="EMBL" id="WBB30253.1"/>
    </source>
</evidence>
<dbReference type="Pfam" id="PF01205">
    <property type="entry name" value="Impact_N"/>
    <property type="match status" value="1"/>
</dbReference>
<dbReference type="GO" id="GO:0005737">
    <property type="term" value="C:cytoplasm"/>
    <property type="evidence" value="ECO:0007669"/>
    <property type="project" value="TreeGrafter"/>
</dbReference>
<organism evidence="4 7">
    <name type="scientific">Parvimonas micra</name>
    <dbReference type="NCBI Taxonomy" id="33033"/>
    <lineage>
        <taxon>Bacteria</taxon>
        <taxon>Bacillati</taxon>
        <taxon>Bacillota</taxon>
        <taxon>Tissierellia</taxon>
        <taxon>Tissierellales</taxon>
        <taxon>Peptoniphilaceae</taxon>
        <taxon>Parvimonas</taxon>
    </lineage>
</organism>
<dbReference type="InterPro" id="IPR015796">
    <property type="entry name" value="Impact_YigZ-like"/>
</dbReference>
<dbReference type="NCBIfam" id="TIGR00257">
    <property type="entry name" value="IMPACT_YIGZ"/>
    <property type="match status" value="1"/>
</dbReference>
<dbReference type="SUPFAM" id="SSF54980">
    <property type="entry name" value="EF-G C-terminal domain-like"/>
    <property type="match status" value="1"/>
</dbReference>
<dbReference type="AlphaFoldDB" id="A0A0B4S1E3"/>
<evidence type="ECO:0000313" key="5">
    <source>
        <dbReference type="EMBL" id="MCZ7407631.1"/>
    </source>
</evidence>
<name>A0A0B4S1E3_9FIRM</name>
<dbReference type="InterPro" id="IPR001498">
    <property type="entry name" value="Impact_N"/>
</dbReference>
<proteinExistence type="inferred from homology"/>
<dbReference type="InterPro" id="IPR036956">
    <property type="entry name" value="Impact_N_sf"/>
</dbReference>
<sequence>MKNKENFLSIHSNQSYSLTINKSEFIGHAFYVESVDEAEKYISEIREKYKDATHNCFAYIIGVDKLIQKYSDDGEPSGTAGIPMLEVLRKKDLTNCLVISTRYFGGILLGAGGLVRAYTKSIVGVLEKSKIVRKELFYNLDIVLDYIFLGKIENILKNFDLKILNIEYLEKVKINLSVRKDKFERLKNIMINETSDNCIIKINEENYGSVFIE</sequence>
<reference evidence="5" key="2">
    <citation type="submission" date="2022-07" db="EMBL/GenBank/DDBJ databases">
        <title>Parvimonas micra travels from the subgingival sulcus of the human oral cavity to the colorectal adenocarcinoma.</title>
        <authorList>
            <person name="Conde-Perez K."/>
            <person name="Buetas E."/>
            <person name="Aja-Macaya P."/>
            <person name="Martin-De Arribas E."/>
            <person name="Iglesias-Corras I."/>
            <person name="Trigo-Tasende N."/>
            <person name="Nasser-Ali M."/>
            <person name="Estevez L.S."/>
            <person name="Rumbo-Feal S."/>
            <person name="Otero-Alen B."/>
            <person name="Noguera J.F."/>
            <person name="Concha A."/>
            <person name="Pardinas-Lopez S."/>
            <person name="Carda-Dieguez M."/>
            <person name="Gomez-Randulfe I."/>
            <person name="Martinez-Lago N."/>
            <person name="Ladra S."/>
            <person name="Aparicio L.A."/>
            <person name="Bou G."/>
            <person name="Mira A."/>
            <person name="Vallejo J.A."/>
            <person name="Poza M."/>
        </authorList>
    </citation>
    <scope>NUCLEOTIDE SEQUENCE</scope>
    <source>
        <strain evidence="6">PM102KC-G-1</strain>
        <strain evidence="5">PM79KC-AC-4</strain>
    </source>
</reference>
<dbReference type="InterPro" id="IPR023582">
    <property type="entry name" value="Impact"/>
</dbReference>
<dbReference type="Proteomes" id="UP001141458">
    <property type="component" value="Unassembled WGS sequence"/>
</dbReference>
<feature type="domain" description="UPF0029" evidence="3">
    <location>
        <begin position="143"/>
        <end position="195"/>
    </location>
</feature>
<dbReference type="EMBL" id="CP009761">
    <property type="protein sequence ID" value="AIZ36461.1"/>
    <property type="molecule type" value="Genomic_DNA"/>
</dbReference>
<dbReference type="Proteomes" id="UP000031386">
    <property type="component" value="Chromosome"/>
</dbReference>
<evidence type="ECO:0000313" key="7">
    <source>
        <dbReference type="Proteomes" id="UP000031386"/>
    </source>
</evidence>
<dbReference type="STRING" id="33033.NW74_03465"/>
<evidence type="ECO:0000256" key="1">
    <source>
        <dbReference type="ARBA" id="ARBA00007665"/>
    </source>
</evidence>
<evidence type="ECO:0000259" key="2">
    <source>
        <dbReference type="Pfam" id="PF01205"/>
    </source>
</evidence>
<dbReference type="RefSeq" id="WP_004833467.1">
    <property type="nucleotide sequence ID" value="NZ_BHYQ01000003.1"/>
</dbReference>
<dbReference type="GeneID" id="93384164"/>
<dbReference type="EMBL" id="JANDZV010000003">
    <property type="protein sequence ID" value="MCZ7407631.1"/>
    <property type="molecule type" value="Genomic_DNA"/>
</dbReference>
<comment type="similarity">
    <text evidence="1">Belongs to the IMPACT family.</text>
</comment>
<dbReference type="Proteomes" id="UP001210690">
    <property type="component" value="Chromosome"/>
</dbReference>
<dbReference type="InterPro" id="IPR020568">
    <property type="entry name" value="Ribosomal_Su5_D2-typ_SF"/>
</dbReference>
<dbReference type="EMBL" id="CP101412">
    <property type="protein sequence ID" value="WBB30253.1"/>
    <property type="molecule type" value="Genomic_DNA"/>
</dbReference>
<dbReference type="KEGG" id="pmic:NW74_03465"/>
<protein>
    <submittedName>
        <fullName evidence="4">Thymidylate synthase</fullName>
    </submittedName>
    <submittedName>
        <fullName evidence="5">YigZ family protein</fullName>
    </submittedName>
</protein>
<dbReference type="PANTHER" id="PTHR16301">
    <property type="entry name" value="IMPACT-RELATED"/>
    <property type="match status" value="1"/>
</dbReference>
<dbReference type="InterPro" id="IPR015269">
    <property type="entry name" value="UPF0029_Impact_C"/>
</dbReference>